<dbReference type="InterPro" id="IPR043129">
    <property type="entry name" value="ATPase_NBD"/>
</dbReference>
<evidence type="ECO:0000313" key="3">
    <source>
        <dbReference type="EMBL" id="KAF6030646.1"/>
    </source>
</evidence>
<evidence type="ECO:0000313" key="4">
    <source>
        <dbReference type="Proteomes" id="UP000593567"/>
    </source>
</evidence>
<dbReference type="EMBL" id="VXIV02001682">
    <property type="protein sequence ID" value="KAF6030646.1"/>
    <property type="molecule type" value="Genomic_DNA"/>
</dbReference>
<dbReference type="AlphaFoldDB" id="A0A7J7JZ62"/>
<comment type="function">
    <text evidence="1">Actins are highly conserved proteins that are involved in various types of cell motility and are ubiquitously expressed in all eukaryotic cells.</text>
</comment>
<proteinExistence type="inferred from homology"/>
<dbReference type="Proteomes" id="UP000593567">
    <property type="component" value="Unassembled WGS sequence"/>
</dbReference>
<dbReference type="SUPFAM" id="SSF53067">
    <property type="entry name" value="Actin-like ATPase domain"/>
    <property type="match status" value="2"/>
</dbReference>
<dbReference type="Gene3D" id="3.30.420.40">
    <property type="match status" value="2"/>
</dbReference>
<keyword evidence="4" id="KW-1185">Reference proteome</keyword>
<accession>A0A7J7JZ62</accession>
<dbReference type="PANTHER" id="PTHR11937">
    <property type="entry name" value="ACTIN"/>
    <property type="match status" value="1"/>
</dbReference>
<dbReference type="InterPro" id="IPR004000">
    <property type="entry name" value="Actin"/>
</dbReference>
<dbReference type="FunFam" id="3.90.640.10:FF:000009">
    <property type="entry name" value="Actin-like 6A, isoform CRA_a"/>
    <property type="match status" value="1"/>
</dbReference>
<gene>
    <name evidence="3" type="ORF">EB796_011053</name>
</gene>
<dbReference type="Gene3D" id="3.90.640.10">
    <property type="entry name" value="Actin, Chain A, domain 4"/>
    <property type="match status" value="1"/>
</dbReference>
<dbReference type="PRINTS" id="PR00190">
    <property type="entry name" value="ACTIN"/>
</dbReference>
<comment type="similarity">
    <text evidence="2">Belongs to the actin family.</text>
</comment>
<sequence>MSGGVYGGDEVGALVMDFGSYSVRAGYAGEDSPKVEFPSTIGVVEAAEKMETDDLSGAISEKKYYIDTNNIRLPRANMEMSAFMSECMSRSVPAEHPVLMSEAPWNTKAKREKLTELMFEKYNIPAFFLCKSAVLTAFANGRPTGLVVDSGATYTTAVPVYDGYVLQQGIVKSPLAEIVPPYKIASKEVVDERKPAKWTEKANLPSLTDSYKKYMIYDVLQDFTASVLQVSDQPYDQESADQLPTYHYEVPNGYNFDIGAERLRISEGLFDPSTIKGIPAGNSMLGVSHLVTTSVGMCDIDIRPSLFSSVIVSGGNSLIQGFTERLSRDLTIKTPPNMRLKLVIPPTVPGNTERRFSCWIGGSILASLGSFQQMWISKQEYDEHGKSCVDKKCP</sequence>
<protein>
    <submittedName>
        <fullName evidence="3">ACTL6A</fullName>
    </submittedName>
</protein>
<comment type="caution">
    <text evidence="3">The sequence shown here is derived from an EMBL/GenBank/DDBJ whole genome shotgun (WGS) entry which is preliminary data.</text>
</comment>
<dbReference type="FunFam" id="3.30.420.40:FF:000058">
    <property type="entry name" value="Putative actin-related protein 5"/>
    <property type="match status" value="1"/>
</dbReference>
<dbReference type="OrthoDB" id="5132116at2759"/>
<dbReference type="SMART" id="SM00268">
    <property type="entry name" value="ACTIN"/>
    <property type="match status" value="1"/>
</dbReference>
<reference evidence="3" key="1">
    <citation type="submission" date="2020-06" db="EMBL/GenBank/DDBJ databases">
        <title>Draft genome of Bugula neritina, a colonial animal packing powerful symbionts and potential medicines.</title>
        <authorList>
            <person name="Rayko M."/>
        </authorList>
    </citation>
    <scope>NUCLEOTIDE SEQUENCE [LARGE SCALE GENOMIC DNA]</scope>
    <source>
        <strain evidence="3">Kwan_BN1</strain>
    </source>
</reference>
<dbReference type="Gene3D" id="2.30.36.70">
    <property type="entry name" value="Actin, Chain A, domain 2"/>
    <property type="match status" value="1"/>
</dbReference>
<name>A0A7J7JZ62_BUGNE</name>
<evidence type="ECO:0000256" key="1">
    <source>
        <dbReference type="ARBA" id="ARBA00003520"/>
    </source>
</evidence>
<organism evidence="3 4">
    <name type="scientific">Bugula neritina</name>
    <name type="common">Brown bryozoan</name>
    <name type="synonym">Sertularia neritina</name>
    <dbReference type="NCBI Taxonomy" id="10212"/>
    <lineage>
        <taxon>Eukaryota</taxon>
        <taxon>Metazoa</taxon>
        <taxon>Spiralia</taxon>
        <taxon>Lophotrochozoa</taxon>
        <taxon>Bryozoa</taxon>
        <taxon>Gymnolaemata</taxon>
        <taxon>Cheilostomatida</taxon>
        <taxon>Flustrina</taxon>
        <taxon>Buguloidea</taxon>
        <taxon>Bugulidae</taxon>
        <taxon>Bugula</taxon>
    </lineage>
</organism>
<dbReference type="PROSITE" id="PS00432">
    <property type="entry name" value="ACTINS_2"/>
    <property type="match status" value="1"/>
</dbReference>
<evidence type="ECO:0000256" key="2">
    <source>
        <dbReference type="RuleBase" id="RU000487"/>
    </source>
</evidence>
<dbReference type="CDD" id="cd13395">
    <property type="entry name" value="ASKHA_NBD_Arp4_ACTL6-like"/>
    <property type="match status" value="1"/>
</dbReference>
<dbReference type="InterPro" id="IPR004001">
    <property type="entry name" value="Actin_CS"/>
</dbReference>
<dbReference type="Pfam" id="PF00022">
    <property type="entry name" value="Actin"/>
    <property type="match status" value="2"/>
</dbReference>